<name>A0ABY4E9Q6_VITST</name>
<comment type="pathway">
    <text evidence="7">Carbohydrate biosynthesis; gluconeogenesis.</text>
</comment>
<comment type="function">
    <text evidence="7">Catalyzes the reversible isomerization of glucose-6-phosphate to fructose-6-phosphate.</text>
</comment>
<dbReference type="SUPFAM" id="SSF53697">
    <property type="entry name" value="SIS domain"/>
    <property type="match status" value="1"/>
</dbReference>
<dbReference type="InterPro" id="IPR035482">
    <property type="entry name" value="SIS_PGI_2"/>
</dbReference>
<dbReference type="Proteomes" id="UP000832034">
    <property type="component" value="Chromosome"/>
</dbReference>
<keyword evidence="3 7" id="KW-0312">Gluconeogenesis</keyword>
<feature type="active site" evidence="7">
    <location>
        <position position="387"/>
    </location>
</feature>
<dbReference type="Gene3D" id="3.40.50.10490">
    <property type="entry name" value="Glucose-6-phosphate isomerase like protein, domain 1"/>
    <property type="match status" value="2"/>
</dbReference>
<keyword evidence="4 7" id="KW-0324">Glycolysis</keyword>
<sequence>MIRESKTMAKVLEDLSEHQQYIALQHMRDWFEQDAHRFERMHQKVGPLLLDYSKNRVTEETWQLLSDLADASDLKSWREAMFGGEKINRSEARAVLHTALRQERNAVVEVDGVNVVAQAYQALDKALDFAEKIRQGMHLGYTKQRIVDVVNLGVGGSDLGPKMVTEALKSFATGDVNVHFVSNVDGAHLHHVLEHLRPETTLFVVASKSFTTPETLLNAQAAKAWLLAQTAWPDDAVAAHFAAISTNLQATAAFGIHPMQVFEMFDWVGGRYSVWSTIGLPVMCAIGREAFLQFLAGGRAMDAHFQNAPWRENMPVIMALLGIWYNNFFDAHSHAVIPYDYGMRSWTEYLQQLDMESNGKNVTQNNQPVNYATGPIIWGSQGVNCQHAYFQLLHQGSRLVPSDFIVPVNSHLPVGKQHTVLVANALAQTEALMRGKTLAEAQAELALNGQDIHLAAQKVFSGNQPTNTLMLTDINPYTLGMLIALYEHKVFVQGVIWRINSFDQWGVEYGKVLAKTIEQELVSGVRVPHDASTFGLIDYYQECYVSTTTASLDD</sequence>
<evidence type="ECO:0000256" key="7">
    <source>
        <dbReference type="HAMAP-Rule" id="MF_00473"/>
    </source>
</evidence>
<gene>
    <name evidence="7 9" type="primary">pgi</name>
    <name evidence="9" type="ORF">LVJ81_10130</name>
</gene>
<dbReference type="HAMAP" id="MF_00473">
    <property type="entry name" value="G6P_isomerase"/>
    <property type="match status" value="1"/>
</dbReference>
<dbReference type="EMBL" id="CP091512">
    <property type="protein sequence ID" value="UOO91984.1"/>
    <property type="molecule type" value="Genomic_DNA"/>
</dbReference>
<dbReference type="Gene3D" id="1.10.1390.10">
    <property type="match status" value="1"/>
</dbReference>
<keyword evidence="7" id="KW-0963">Cytoplasm</keyword>
<comment type="subcellular location">
    <subcellularLocation>
        <location evidence="7">Cytoplasm</location>
    </subcellularLocation>
</comment>
<evidence type="ECO:0000313" key="9">
    <source>
        <dbReference type="EMBL" id="UOO91984.1"/>
    </source>
</evidence>
<dbReference type="CDD" id="cd05015">
    <property type="entry name" value="SIS_PGI_1"/>
    <property type="match status" value="1"/>
</dbReference>
<protein>
    <recommendedName>
        <fullName evidence="7">Glucose-6-phosphate isomerase</fullName>
        <shortName evidence="7">GPI</shortName>
        <ecNumber evidence="7">5.3.1.9</ecNumber>
    </recommendedName>
    <alternativeName>
        <fullName evidence="7">Phosphoglucose isomerase</fullName>
        <shortName evidence="7">PGI</shortName>
    </alternativeName>
    <alternativeName>
        <fullName evidence="7">Phosphohexose isomerase</fullName>
        <shortName evidence="7">PHI</shortName>
    </alternativeName>
</protein>
<dbReference type="PANTHER" id="PTHR11469:SF1">
    <property type="entry name" value="GLUCOSE-6-PHOSPHATE ISOMERASE"/>
    <property type="match status" value="1"/>
</dbReference>
<dbReference type="NCBIfam" id="NF001211">
    <property type="entry name" value="PRK00179.1"/>
    <property type="match status" value="1"/>
</dbReference>
<comment type="pathway">
    <text evidence="1 7 8">Carbohydrate degradation; glycolysis; D-glyceraldehyde 3-phosphate and glycerone phosphate from D-glucose: step 2/4.</text>
</comment>
<dbReference type="EC" id="5.3.1.9" evidence="7"/>
<keyword evidence="10" id="KW-1185">Reference proteome</keyword>
<organism evidence="9 10">
    <name type="scientific">Vitreoscilla stercoraria</name>
    <dbReference type="NCBI Taxonomy" id="61"/>
    <lineage>
        <taxon>Bacteria</taxon>
        <taxon>Pseudomonadati</taxon>
        <taxon>Pseudomonadota</taxon>
        <taxon>Betaproteobacteria</taxon>
        <taxon>Neisseriales</taxon>
        <taxon>Neisseriaceae</taxon>
        <taxon>Vitreoscilla</taxon>
    </lineage>
</organism>
<comment type="catalytic activity">
    <reaction evidence="6 7 8">
        <text>alpha-D-glucose 6-phosphate = beta-D-fructose 6-phosphate</text>
        <dbReference type="Rhea" id="RHEA:11816"/>
        <dbReference type="ChEBI" id="CHEBI:57634"/>
        <dbReference type="ChEBI" id="CHEBI:58225"/>
        <dbReference type="EC" id="5.3.1.9"/>
    </reaction>
</comment>
<dbReference type="PROSITE" id="PS51463">
    <property type="entry name" value="P_GLUCOSE_ISOMERASE_3"/>
    <property type="match status" value="1"/>
</dbReference>
<dbReference type="CDD" id="cd05016">
    <property type="entry name" value="SIS_PGI_2"/>
    <property type="match status" value="1"/>
</dbReference>
<keyword evidence="5 7" id="KW-0413">Isomerase</keyword>
<evidence type="ECO:0000256" key="5">
    <source>
        <dbReference type="ARBA" id="ARBA00023235"/>
    </source>
</evidence>
<evidence type="ECO:0000256" key="2">
    <source>
        <dbReference type="ARBA" id="ARBA00006604"/>
    </source>
</evidence>
<comment type="similarity">
    <text evidence="2 7 8">Belongs to the GPI family.</text>
</comment>
<evidence type="ECO:0000256" key="8">
    <source>
        <dbReference type="RuleBase" id="RU000612"/>
    </source>
</evidence>
<evidence type="ECO:0000256" key="4">
    <source>
        <dbReference type="ARBA" id="ARBA00023152"/>
    </source>
</evidence>
<dbReference type="PROSITE" id="PS00174">
    <property type="entry name" value="P_GLUCOSE_ISOMERASE_2"/>
    <property type="match status" value="1"/>
</dbReference>
<feature type="active site" description="Proton donor" evidence="7">
    <location>
        <position position="356"/>
    </location>
</feature>
<dbReference type="InterPro" id="IPR023096">
    <property type="entry name" value="G6P_Isomerase_C"/>
</dbReference>
<dbReference type="InterPro" id="IPR001672">
    <property type="entry name" value="G6P_Isomerase"/>
</dbReference>
<dbReference type="RefSeq" id="WP_211206661.1">
    <property type="nucleotide sequence ID" value="NZ_CP091512.1"/>
</dbReference>
<accession>A0ABY4E9Q6</accession>
<dbReference type="Pfam" id="PF00342">
    <property type="entry name" value="PGI"/>
    <property type="match status" value="1"/>
</dbReference>
<evidence type="ECO:0000256" key="3">
    <source>
        <dbReference type="ARBA" id="ARBA00022432"/>
    </source>
</evidence>
<dbReference type="InterPro" id="IPR035476">
    <property type="entry name" value="SIS_PGI_1"/>
</dbReference>
<evidence type="ECO:0000256" key="6">
    <source>
        <dbReference type="ARBA" id="ARBA00029321"/>
    </source>
</evidence>
<dbReference type="PRINTS" id="PR00662">
    <property type="entry name" value="G6PISOMERASE"/>
</dbReference>
<dbReference type="PANTHER" id="PTHR11469">
    <property type="entry name" value="GLUCOSE-6-PHOSPHATE ISOMERASE"/>
    <property type="match status" value="1"/>
</dbReference>
<feature type="active site" evidence="7">
    <location>
        <position position="511"/>
    </location>
</feature>
<evidence type="ECO:0000256" key="1">
    <source>
        <dbReference type="ARBA" id="ARBA00004926"/>
    </source>
</evidence>
<dbReference type="GO" id="GO:0004347">
    <property type="term" value="F:glucose-6-phosphate isomerase activity"/>
    <property type="evidence" value="ECO:0007669"/>
    <property type="project" value="UniProtKB-EC"/>
</dbReference>
<reference evidence="9" key="1">
    <citation type="submission" date="2021-12" db="EMBL/GenBank/DDBJ databases">
        <authorList>
            <person name="Veyrier F.J."/>
        </authorList>
    </citation>
    <scope>NUCLEOTIDE SEQUENCE</scope>
    <source>
        <strain evidence="9">SAG 1488-6</strain>
    </source>
</reference>
<evidence type="ECO:0000313" key="10">
    <source>
        <dbReference type="Proteomes" id="UP000832034"/>
    </source>
</evidence>
<dbReference type="InterPro" id="IPR046348">
    <property type="entry name" value="SIS_dom_sf"/>
</dbReference>
<proteinExistence type="inferred from homology"/>
<dbReference type="InterPro" id="IPR018189">
    <property type="entry name" value="Phosphoglucose_isomerase_CS"/>
</dbReference>
<dbReference type="PROSITE" id="PS00765">
    <property type="entry name" value="P_GLUCOSE_ISOMERASE_1"/>
    <property type="match status" value="1"/>
</dbReference>
<reference evidence="9" key="2">
    <citation type="journal article" date="2022" name="Res Sq">
        <title>Evolution of multicellular longitudinally dividing oral cavity symbionts (Neisseriaceae).</title>
        <authorList>
            <person name="Nyongesa S."/>
            <person name="Weber P."/>
            <person name="Bernet E."/>
            <person name="Pullido F."/>
            <person name="Nieckarz M."/>
            <person name="Delaby M."/>
            <person name="Nieves C."/>
            <person name="Viehboeck T."/>
            <person name="Krause N."/>
            <person name="Rivera-Millot A."/>
            <person name="Nakamura A."/>
            <person name="Vischer N."/>
            <person name="VanNieuwenhze M."/>
            <person name="Brun Y."/>
            <person name="Cava F."/>
            <person name="Bulgheresi S."/>
            <person name="Veyrier F."/>
        </authorList>
    </citation>
    <scope>NUCLEOTIDE SEQUENCE</scope>
    <source>
        <strain evidence="9">SAG 1488-6</strain>
    </source>
</reference>